<accession>A0AAC8YW01</accession>
<dbReference type="EMBL" id="JACICB010000002">
    <property type="protein sequence ID" value="MBB3704395.1"/>
    <property type="molecule type" value="Genomic_DNA"/>
</dbReference>
<dbReference type="EMBL" id="CP015006">
    <property type="protein sequence ID" value="AMS44811.1"/>
    <property type="molecule type" value="Genomic_DNA"/>
</dbReference>
<evidence type="ECO:0000313" key="2">
    <source>
        <dbReference type="EMBL" id="MBB3704395.1"/>
    </source>
</evidence>
<dbReference type="KEGG" id="aak:AA2016_5906"/>
<sequence length="128" mass="13052">MTKAMADNNDKGVGAILPTPLQDLGAAQEEVLLDAGVLLALLATPAVEPMALGEILADAVIGDVVDISDMLPGIFETTLAPEMVAVEGQRLDAVSVVGDLIDLPGGFFTSAVALVPLFDDGAKVHTDA</sequence>
<proteinExistence type="predicted"/>
<keyword evidence="1" id="KW-0614">Plasmid</keyword>
<dbReference type="Proteomes" id="UP000577697">
    <property type="component" value="Unassembled WGS sequence"/>
</dbReference>
<dbReference type="Proteomes" id="UP000075755">
    <property type="component" value="Plasmid pAA01"/>
</dbReference>
<keyword evidence="4" id="KW-1185">Reference proteome</keyword>
<name>A0AAC8YW01_AMIAI</name>
<reference evidence="2 4" key="2">
    <citation type="submission" date="2020-08" db="EMBL/GenBank/DDBJ databases">
        <title>Genomic Encyclopedia of Type Strains, Phase IV (KMG-IV): sequencing the most valuable type-strain genomes for metagenomic binning, comparative biology and taxonomic classification.</title>
        <authorList>
            <person name="Goeker M."/>
        </authorList>
    </citation>
    <scope>NUCLEOTIDE SEQUENCE [LARGE SCALE GENOMIC DNA]</scope>
    <source>
        <strain evidence="2 4">DSM 10368</strain>
    </source>
</reference>
<evidence type="ECO:0000313" key="3">
    <source>
        <dbReference type="Proteomes" id="UP000075755"/>
    </source>
</evidence>
<dbReference type="AlphaFoldDB" id="A0AAC8YW01"/>
<organism evidence="1 3">
    <name type="scientific">Aminobacter aminovorans</name>
    <name type="common">Chelatobacter heintzii</name>
    <dbReference type="NCBI Taxonomy" id="83263"/>
    <lineage>
        <taxon>Bacteria</taxon>
        <taxon>Pseudomonadati</taxon>
        <taxon>Pseudomonadota</taxon>
        <taxon>Alphaproteobacteria</taxon>
        <taxon>Hyphomicrobiales</taxon>
        <taxon>Phyllobacteriaceae</taxon>
        <taxon>Aminobacter</taxon>
    </lineage>
</organism>
<geneLocation type="plasmid" evidence="1 3">
    <name>pAA01</name>
</geneLocation>
<reference evidence="1 3" key="1">
    <citation type="submission" date="2016-03" db="EMBL/GenBank/DDBJ databases">
        <title>Complete genome of Aminobacter aminovorans KCTC 2477.</title>
        <authorList>
            <person name="Kim K.M."/>
        </authorList>
    </citation>
    <scope>NUCLEOTIDE SEQUENCE [LARGE SCALE GENOMIC DNA]</scope>
    <source>
        <strain evidence="1 3">KCTC 2477</strain>
        <plasmid evidence="1 3">pAA01</plasmid>
    </source>
</reference>
<gene>
    <name evidence="1" type="ORF">AA2016_5906</name>
    <name evidence="2" type="ORF">FHS67_000698</name>
</gene>
<dbReference type="RefSeq" id="WP_067968179.1">
    <property type="nucleotide sequence ID" value="NZ_CP015006.1"/>
</dbReference>
<evidence type="ECO:0000313" key="1">
    <source>
        <dbReference type="EMBL" id="AMS44811.1"/>
    </source>
</evidence>
<protein>
    <submittedName>
        <fullName evidence="1">Uncharacterized protein</fullName>
    </submittedName>
</protein>
<evidence type="ECO:0000313" key="4">
    <source>
        <dbReference type="Proteomes" id="UP000577697"/>
    </source>
</evidence>